<comment type="similarity">
    <text evidence="1">Belongs to the enoyl-CoA hydratase/isomerase family.</text>
</comment>
<dbReference type="InterPro" id="IPR029045">
    <property type="entry name" value="ClpP/crotonase-like_dom_sf"/>
</dbReference>
<dbReference type="Proteomes" id="UP000042997">
    <property type="component" value="Unassembled WGS sequence"/>
</dbReference>
<organism evidence="2 3">
    <name type="scientific">Rhodococcus ruber</name>
    <dbReference type="NCBI Taxonomy" id="1830"/>
    <lineage>
        <taxon>Bacteria</taxon>
        <taxon>Bacillati</taxon>
        <taxon>Actinomycetota</taxon>
        <taxon>Actinomycetes</taxon>
        <taxon>Mycobacteriales</taxon>
        <taxon>Nocardiaceae</taxon>
        <taxon>Rhodococcus</taxon>
    </lineage>
</organism>
<dbReference type="AlphaFoldDB" id="A0A098BFQ4"/>
<evidence type="ECO:0000313" key="3">
    <source>
        <dbReference type="Proteomes" id="UP000042997"/>
    </source>
</evidence>
<dbReference type="EMBL" id="CCSD01000030">
    <property type="protein sequence ID" value="CDZ87080.1"/>
    <property type="molecule type" value="Genomic_DNA"/>
</dbReference>
<sequence length="266" mass="27997">MSPLNTTTELVHLTTERGVSTITLDSPHNRNALSAQLRTELLQLLEEALRDESTRVIVLTHTGSVFCAGADLKEARSADTTKSGGELIAVLEKLMTSQKPVVARLAGPARAGGIGLVAACDFAIAADTVTFGFSEVRIGVIPSIISIPLGLRVLPPALQRLFLTGETFDAHHAASIGLVSEVTAAEDLDSTVAGLARTLQLGSPQALAGVKQLLHPPSATLSDQFAQMQNLTARYFASPEAREGIRAFAEKRPPAWVPAADADSST</sequence>
<proteinExistence type="inferred from homology"/>
<dbReference type="Gene3D" id="1.10.12.10">
    <property type="entry name" value="Lyase 2-enoyl-coa Hydratase, Chain A, domain 2"/>
    <property type="match status" value="1"/>
</dbReference>
<dbReference type="PANTHER" id="PTHR42964">
    <property type="entry name" value="ENOYL-COA HYDRATASE"/>
    <property type="match status" value="1"/>
</dbReference>
<dbReference type="GO" id="GO:0003824">
    <property type="term" value="F:catalytic activity"/>
    <property type="evidence" value="ECO:0007669"/>
    <property type="project" value="UniProtKB-ARBA"/>
</dbReference>
<dbReference type="InterPro" id="IPR001753">
    <property type="entry name" value="Enoyl-CoA_hydra/iso"/>
</dbReference>
<dbReference type="Pfam" id="PF00378">
    <property type="entry name" value="ECH_1"/>
    <property type="match status" value="1"/>
</dbReference>
<dbReference type="CDD" id="cd06558">
    <property type="entry name" value="crotonase-like"/>
    <property type="match status" value="1"/>
</dbReference>
<dbReference type="InterPro" id="IPR014748">
    <property type="entry name" value="Enoyl-CoA_hydra_C"/>
</dbReference>
<name>A0A098BFQ4_9NOCA</name>
<dbReference type="PANTHER" id="PTHR42964:SF1">
    <property type="entry name" value="POLYKETIDE BIOSYNTHESIS ENOYL-COA HYDRATASE PKSH-RELATED"/>
    <property type="match status" value="1"/>
</dbReference>
<protein>
    <submittedName>
        <fullName evidence="2">Enoyl-CoA hydratase/carnithine racemase</fullName>
    </submittedName>
</protein>
<dbReference type="RefSeq" id="WP_040269999.1">
    <property type="nucleotide sequence ID" value="NZ_JAJNCM010000032.1"/>
</dbReference>
<evidence type="ECO:0000313" key="2">
    <source>
        <dbReference type="EMBL" id="CDZ87080.1"/>
    </source>
</evidence>
<dbReference type="Gene3D" id="3.90.226.10">
    <property type="entry name" value="2-enoyl-CoA Hydratase, Chain A, domain 1"/>
    <property type="match status" value="1"/>
</dbReference>
<reference evidence="2 3" key="1">
    <citation type="journal article" date="2014" name="Genome Announc.">
        <title>Draft Genome Sequence of Propane- and Butane-Oxidizing Actinobacterium Rhodococcus ruber IEGM 231.</title>
        <authorList>
            <person name="Ivshina I.B."/>
            <person name="Kuyukina M.S."/>
            <person name="Krivoruchko A.V."/>
            <person name="Barbe V."/>
            <person name="Fischer C."/>
        </authorList>
    </citation>
    <scope>NUCLEOTIDE SEQUENCE [LARGE SCALE GENOMIC DNA]</scope>
</reference>
<dbReference type="InterPro" id="IPR051683">
    <property type="entry name" value="Enoyl-CoA_Hydratase/Isomerase"/>
</dbReference>
<gene>
    <name evidence="2" type="ORF">RHRU231_210006</name>
</gene>
<dbReference type="OrthoDB" id="370015at2"/>
<dbReference type="SUPFAM" id="SSF52096">
    <property type="entry name" value="ClpP/crotonase"/>
    <property type="match status" value="1"/>
</dbReference>
<accession>A0A098BFQ4</accession>
<evidence type="ECO:0000256" key="1">
    <source>
        <dbReference type="ARBA" id="ARBA00005254"/>
    </source>
</evidence>